<feature type="domain" description="Flagellar hook-associated protein FlgK helical" evidence="9">
    <location>
        <begin position="96"/>
        <end position="340"/>
    </location>
</feature>
<keyword evidence="10" id="KW-0282">Flagellum</keyword>
<keyword evidence="6 7" id="KW-0975">Bacterial flagellum</keyword>
<dbReference type="PANTHER" id="PTHR30033">
    <property type="entry name" value="FLAGELLAR HOOK-ASSOCIATED PROTEIN 1"/>
    <property type="match status" value="1"/>
</dbReference>
<gene>
    <name evidence="7" type="primary">flgK</name>
    <name evidence="10" type="ORF">SAMN05660462_02715</name>
</gene>
<accession>A0A1H3S4J2</accession>
<dbReference type="Pfam" id="PF22638">
    <property type="entry name" value="FlgK_D1"/>
    <property type="match status" value="1"/>
</dbReference>
<evidence type="ECO:0000313" key="10">
    <source>
        <dbReference type="EMBL" id="SDZ32956.1"/>
    </source>
</evidence>
<reference evidence="10 11" key="1">
    <citation type="submission" date="2016-10" db="EMBL/GenBank/DDBJ databases">
        <authorList>
            <person name="de Groot N.N."/>
        </authorList>
    </citation>
    <scope>NUCLEOTIDE SEQUENCE [LARGE SCALE GENOMIC DNA]</scope>
    <source>
        <strain evidence="10 11">DSM 21650</strain>
    </source>
</reference>
<evidence type="ECO:0000256" key="1">
    <source>
        <dbReference type="ARBA" id="ARBA00004365"/>
    </source>
</evidence>
<dbReference type="RefSeq" id="WP_091732399.1">
    <property type="nucleotide sequence ID" value="NZ_FNQE01000036.1"/>
</dbReference>
<dbReference type="GO" id="GO:0005198">
    <property type="term" value="F:structural molecule activity"/>
    <property type="evidence" value="ECO:0007669"/>
    <property type="project" value="UniProtKB-UniRule"/>
</dbReference>
<evidence type="ECO:0000313" key="11">
    <source>
        <dbReference type="Proteomes" id="UP000198625"/>
    </source>
</evidence>
<dbReference type="OrthoDB" id="9802553at2"/>
<name>A0A1H3S4J2_9FIRM</name>
<dbReference type="InterPro" id="IPR010930">
    <property type="entry name" value="Flg_bb/hook_C_dom"/>
</dbReference>
<dbReference type="STRING" id="415015.SAMN05660462_02715"/>
<evidence type="ECO:0000256" key="5">
    <source>
        <dbReference type="ARBA" id="ARBA00022525"/>
    </source>
</evidence>
<dbReference type="InterPro" id="IPR002371">
    <property type="entry name" value="FlgK"/>
</dbReference>
<dbReference type="Proteomes" id="UP000198625">
    <property type="component" value="Unassembled WGS sequence"/>
</dbReference>
<proteinExistence type="inferred from homology"/>
<evidence type="ECO:0000259" key="8">
    <source>
        <dbReference type="Pfam" id="PF06429"/>
    </source>
</evidence>
<organism evidence="10 11">
    <name type="scientific">Proteiniborus ethanoligenes</name>
    <dbReference type="NCBI Taxonomy" id="415015"/>
    <lineage>
        <taxon>Bacteria</taxon>
        <taxon>Bacillati</taxon>
        <taxon>Bacillota</taxon>
        <taxon>Clostridia</taxon>
        <taxon>Eubacteriales</taxon>
        <taxon>Proteiniborus</taxon>
    </lineage>
</organism>
<keyword evidence="10" id="KW-0966">Cell projection</keyword>
<dbReference type="GO" id="GO:0044780">
    <property type="term" value="P:bacterial-type flagellum assembly"/>
    <property type="evidence" value="ECO:0007669"/>
    <property type="project" value="InterPro"/>
</dbReference>
<feature type="domain" description="Flagellar basal-body/hook protein C-terminal" evidence="8">
    <location>
        <begin position="464"/>
        <end position="502"/>
    </location>
</feature>
<sequence>MSSFKGLSIGISGLYASRRSLDTIAHNIANTDNPIYVRQQAIHSDSRYSRISLKHYIGTGVDVQQIRQVRDSFLDTKIRSEASEFGFWFSRTNVFDQVEGLVRELSEDAIQGVMDKFWGSWEEVAKDPSSLTARGLLRERAIEFAGSVNHMYTQLETLQFNLDKNIRNMVDEVNELVKGIADLNLKIMSSEAMGSTANDFRDTRNGYLDRLSQIIKIDYYTSNNGAVNIAIGGTHIVSDGTYRELEAKNNGSPYVDIHWKDNGEQLLPERDLKNGELLGLLNARGYYGQENDISDVTEYKYIIPTLKKQLNEYVKGLAEAINDLHREGYSLTGNTGIDFFVKRDSSNGNWAGNISLSSALDSLSEIAAASNTGEIGNGKIAELIAGIRYGAIFEDGKAVGIEKDVLGKIVFDSNGKPIFKGKTTSDNFYRDIITDLGISANESITMRDAHEMVMAQIDDRRKAMSGVSLDEEMTEMIKFQHAYNASARVINAIDEMVDQIVNRMGIVGR</sequence>
<dbReference type="Pfam" id="PF06429">
    <property type="entry name" value="Flg_bbr_C"/>
    <property type="match status" value="1"/>
</dbReference>
<keyword evidence="11" id="KW-1185">Reference proteome</keyword>
<dbReference type="GO" id="GO:0009424">
    <property type="term" value="C:bacterial-type flagellum hook"/>
    <property type="evidence" value="ECO:0007669"/>
    <property type="project" value="UniProtKB-UniRule"/>
</dbReference>
<dbReference type="PANTHER" id="PTHR30033:SF1">
    <property type="entry name" value="FLAGELLAR HOOK-ASSOCIATED PROTEIN 1"/>
    <property type="match status" value="1"/>
</dbReference>
<dbReference type="AlphaFoldDB" id="A0A1H3S4J2"/>
<evidence type="ECO:0000256" key="3">
    <source>
        <dbReference type="ARBA" id="ARBA00009677"/>
    </source>
</evidence>
<dbReference type="EMBL" id="FNQE01000036">
    <property type="protein sequence ID" value="SDZ32956.1"/>
    <property type="molecule type" value="Genomic_DNA"/>
</dbReference>
<keyword evidence="5 7" id="KW-0964">Secreted</keyword>
<dbReference type="InterPro" id="IPR053927">
    <property type="entry name" value="FlgK_helical"/>
</dbReference>
<dbReference type="SUPFAM" id="SSF64518">
    <property type="entry name" value="Phase 1 flagellin"/>
    <property type="match status" value="1"/>
</dbReference>
<evidence type="ECO:0000256" key="6">
    <source>
        <dbReference type="ARBA" id="ARBA00023143"/>
    </source>
</evidence>
<evidence type="ECO:0000256" key="7">
    <source>
        <dbReference type="RuleBase" id="RU362065"/>
    </source>
</evidence>
<evidence type="ECO:0000259" key="9">
    <source>
        <dbReference type="Pfam" id="PF22638"/>
    </source>
</evidence>
<keyword evidence="10" id="KW-0969">Cilium</keyword>
<evidence type="ECO:0000256" key="4">
    <source>
        <dbReference type="ARBA" id="ARBA00016244"/>
    </source>
</evidence>
<dbReference type="PRINTS" id="PR01005">
    <property type="entry name" value="FLGHOOKAP1"/>
</dbReference>
<comment type="subcellular location">
    <subcellularLocation>
        <location evidence="1 7">Bacterial flagellum</location>
    </subcellularLocation>
    <subcellularLocation>
        <location evidence="2 7">Secreted</location>
    </subcellularLocation>
</comment>
<protein>
    <recommendedName>
        <fullName evidence="4 7">Flagellar hook-associated protein 1</fullName>
        <shortName evidence="7">HAP1</shortName>
    </recommendedName>
</protein>
<evidence type="ECO:0000256" key="2">
    <source>
        <dbReference type="ARBA" id="ARBA00004613"/>
    </source>
</evidence>
<comment type="similarity">
    <text evidence="3 7">Belongs to the flagella basal body rod proteins family.</text>
</comment>
<dbReference type="NCBIfam" id="TIGR02492">
    <property type="entry name" value="flgK_ends"/>
    <property type="match status" value="1"/>
</dbReference>
<dbReference type="GO" id="GO:0005576">
    <property type="term" value="C:extracellular region"/>
    <property type="evidence" value="ECO:0007669"/>
    <property type="project" value="UniProtKB-SubCell"/>
</dbReference>